<dbReference type="AlphaFoldDB" id="A0A1G9GER6"/>
<gene>
    <name evidence="4" type="ORF">SAMN05661010_00689</name>
</gene>
<feature type="transmembrane region" description="Helical" evidence="3">
    <location>
        <begin position="41"/>
        <end position="61"/>
    </location>
</feature>
<keyword evidence="1" id="KW-0175">Coiled coil</keyword>
<keyword evidence="3" id="KW-0812">Transmembrane</keyword>
<reference evidence="4 5" key="1">
    <citation type="submission" date="2016-10" db="EMBL/GenBank/DDBJ databases">
        <authorList>
            <person name="de Groot N.N."/>
        </authorList>
    </citation>
    <scope>NUCLEOTIDE SEQUENCE [LARGE SCALE GENOMIC DNA]</scope>
    <source>
        <strain evidence="4 5">DSM 14789</strain>
    </source>
</reference>
<dbReference type="STRING" id="119000.SAMN05661010_00689"/>
<keyword evidence="3" id="KW-0472">Membrane</keyword>
<evidence type="ECO:0000256" key="2">
    <source>
        <dbReference type="SAM" id="MobiDB-lite"/>
    </source>
</evidence>
<dbReference type="EMBL" id="FNGI01000001">
    <property type="protein sequence ID" value="SDK99149.1"/>
    <property type="molecule type" value="Genomic_DNA"/>
</dbReference>
<name>A0A1G9GER6_9GAMM</name>
<feature type="coiled-coil region" evidence="1">
    <location>
        <begin position="94"/>
        <end position="194"/>
    </location>
</feature>
<dbReference type="OrthoDB" id="6174570at2"/>
<dbReference type="Proteomes" id="UP000198654">
    <property type="component" value="Unassembled WGS sequence"/>
</dbReference>
<keyword evidence="5" id="KW-1185">Reference proteome</keyword>
<feature type="region of interest" description="Disordered" evidence="2">
    <location>
        <begin position="1"/>
        <end position="28"/>
    </location>
</feature>
<organism evidence="4 5">
    <name type="scientific">Modicisalibacter muralis</name>
    <dbReference type="NCBI Taxonomy" id="119000"/>
    <lineage>
        <taxon>Bacteria</taxon>
        <taxon>Pseudomonadati</taxon>
        <taxon>Pseudomonadota</taxon>
        <taxon>Gammaproteobacteria</taxon>
        <taxon>Oceanospirillales</taxon>
        <taxon>Halomonadaceae</taxon>
        <taxon>Modicisalibacter</taxon>
    </lineage>
</organism>
<protein>
    <submittedName>
        <fullName evidence="4">Uncharacterized protein</fullName>
    </submittedName>
</protein>
<feature type="coiled-coil region" evidence="1">
    <location>
        <begin position="235"/>
        <end position="283"/>
    </location>
</feature>
<evidence type="ECO:0000313" key="5">
    <source>
        <dbReference type="Proteomes" id="UP000198654"/>
    </source>
</evidence>
<evidence type="ECO:0000313" key="4">
    <source>
        <dbReference type="EMBL" id="SDK99149.1"/>
    </source>
</evidence>
<dbReference type="RefSeq" id="WP_089725482.1">
    <property type="nucleotide sequence ID" value="NZ_FNGI01000001.1"/>
</dbReference>
<proteinExistence type="predicted"/>
<keyword evidence="3" id="KW-1133">Transmembrane helix</keyword>
<sequence length="297" mass="32828">MVERSDEPRFTTPIVPDSDSELVARHRPPPVRRRRSRTWPLWLVCLLLTAGLVTLGAYYWIDRQTWLTSQRQLEGQLSNVHARLDSFGDSRGASNAIKQQLSDMQAAQQSLQAELAELRTTLNSLEENSADDAALSELAQELQVADDQRDTLAATLDAMQRSLDIIERSGEEARASLETRVDDLAAAQDEAEQRRQALSVVDDELGARLAQVETTQSQLQASLEKLASGSQDEALADLQGRLEDIAGTLEALQGNDAAQQERLDELSLRVSASQTSLTELRQNQLALNAIIESLDSR</sequence>
<accession>A0A1G9GER6</accession>
<evidence type="ECO:0000256" key="1">
    <source>
        <dbReference type="SAM" id="Coils"/>
    </source>
</evidence>
<evidence type="ECO:0000256" key="3">
    <source>
        <dbReference type="SAM" id="Phobius"/>
    </source>
</evidence>